<reference evidence="1" key="1">
    <citation type="submission" date="2018-02" db="EMBL/GenBank/DDBJ databases">
        <title>Rhizophora mucronata_Transcriptome.</title>
        <authorList>
            <person name="Meera S.P."/>
            <person name="Sreeshan A."/>
            <person name="Augustine A."/>
        </authorList>
    </citation>
    <scope>NUCLEOTIDE SEQUENCE</scope>
    <source>
        <tissue evidence="1">Leaf</tissue>
    </source>
</reference>
<name>A0A2P2JDK3_RHIMU</name>
<dbReference type="AlphaFoldDB" id="A0A2P2JDK3"/>
<proteinExistence type="predicted"/>
<protein>
    <submittedName>
        <fullName evidence="1">Stomatal closure-related actin-binding protein 2-like</fullName>
    </submittedName>
</protein>
<sequence length="73" mass="8533">MELKLWVHVYNSILAQTVPHYFQSVQFSGTVYHLMAAKRKLSQVLTRPCMLLNPMMLVESCKWKFSQMAKNSL</sequence>
<evidence type="ECO:0000313" key="1">
    <source>
        <dbReference type="EMBL" id="MBW91554.1"/>
    </source>
</evidence>
<organism evidence="1">
    <name type="scientific">Rhizophora mucronata</name>
    <name type="common">Asiatic mangrove</name>
    <dbReference type="NCBI Taxonomy" id="61149"/>
    <lineage>
        <taxon>Eukaryota</taxon>
        <taxon>Viridiplantae</taxon>
        <taxon>Streptophyta</taxon>
        <taxon>Embryophyta</taxon>
        <taxon>Tracheophyta</taxon>
        <taxon>Spermatophyta</taxon>
        <taxon>Magnoliopsida</taxon>
        <taxon>eudicotyledons</taxon>
        <taxon>Gunneridae</taxon>
        <taxon>Pentapetalae</taxon>
        <taxon>rosids</taxon>
        <taxon>fabids</taxon>
        <taxon>Malpighiales</taxon>
        <taxon>Rhizophoraceae</taxon>
        <taxon>Rhizophora</taxon>
    </lineage>
</organism>
<dbReference type="EMBL" id="GGEC01011071">
    <property type="protein sequence ID" value="MBW91554.1"/>
    <property type="molecule type" value="Transcribed_RNA"/>
</dbReference>
<accession>A0A2P2JDK3</accession>